<dbReference type="InterPro" id="IPR032675">
    <property type="entry name" value="LRR_dom_sf"/>
</dbReference>
<protein>
    <recommendedName>
        <fullName evidence="1">F-box domain-containing protein</fullName>
    </recommendedName>
</protein>
<reference evidence="2 3" key="1">
    <citation type="submission" date="2024-04" db="EMBL/GenBank/DDBJ databases">
        <title>Phyllosticta paracitricarpa is synonymous to the EU quarantine fungus P. citricarpa based on phylogenomic analyses.</title>
        <authorList>
            <consortium name="Lawrence Berkeley National Laboratory"/>
            <person name="Van Ingen-Buijs V.A."/>
            <person name="Van Westerhoven A.C."/>
            <person name="Haridas S."/>
            <person name="Skiadas P."/>
            <person name="Martin F."/>
            <person name="Groenewald J.Z."/>
            <person name="Crous P.W."/>
            <person name="Seidl M.F."/>
        </authorList>
    </citation>
    <scope>NUCLEOTIDE SEQUENCE [LARGE SCALE GENOMIC DNA]</scope>
    <source>
        <strain evidence="2 3">CBS 123374</strain>
    </source>
</reference>
<evidence type="ECO:0000313" key="3">
    <source>
        <dbReference type="Proteomes" id="UP001492380"/>
    </source>
</evidence>
<keyword evidence="3" id="KW-1185">Reference proteome</keyword>
<sequence>MSPRTRRAATEGASKGIAFGDLPPEMLMSIISHIDNEADLLNLSLVSKQVNALVQPTLYSSYLNFNMEVFSRSITPFLRNILNNESLARACKRVDLGAWNTVHGAWEDGDLGDCKDLSTEDFELFVNAAKDSNVIQHRHSTRNIKPWRADEEENTHGPPKLDTDQDFLRTLRAGMQEPQLVTMLSCLPRMEELCLRGVDFVEEPSVWKAMTFNTKSLKKLTLSRSPETCGFLFEGIEPVLQLPSLRELRALGPAADKDKGSDEGPGLDLEKKSLSLTHITLEGAAFTVNCMSSLIAACKHLVQFTYTIHNRWKEEFSGPDVHFTIPQLKQWLLAHKDSLKHLTIDFNKWPYANDYKTIGSMEQFTALETYAIDYGALRWHPTIYFDPMVGVTTNNSQEEAAEANLSPPLPTLFPSSLRELTIFHSPPMLVESLMALQETPVEKLPCLDRINLHFAICTFHDYPLYNAARDMLQAAGIRFSASQKYPRKTLEQELMDNGDFFRTRWDETDCKYISAPAKWDEEDQPYQRDLCAYHSEMLPREFERTLNVSESDEAGDFDGHLLDYILDHHGIGPYMHGFFGGDEFDFDDEFDEEFDNDDDEILDDMDDFTDDSEAYMW</sequence>
<dbReference type="Pfam" id="PF12937">
    <property type="entry name" value="F-box-like"/>
    <property type="match status" value="1"/>
</dbReference>
<dbReference type="Pfam" id="PF24969">
    <property type="entry name" value="LRR_15"/>
    <property type="match status" value="1"/>
</dbReference>
<organism evidence="2 3">
    <name type="scientific">Phyllosticta capitalensis</name>
    <dbReference type="NCBI Taxonomy" id="121624"/>
    <lineage>
        <taxon>Eukaryota</taxon>
        <taxon>Fungi</taxon>
        <taxon>Dikarya</taxon>
        <taxon>Ascomycota</taxon>
        <taxon>Pezizomycotina</taxon>
        <taxon>Dothideomycetes</taxon>
        <taxon>Dothideomycetes incertae sedis</taxon>
        <taxon>Botryosphaeriales</taxon>
        <taxon>Phyllostictaceae</taxon>
        <taxon>Phyllosticta</taxon>
    </lineage>
</organism>
<feature type="domain" description="F-box" evidence="1">
    <location>
        <begin position="16"/>
        <end position="65"/>
    </location>
</feature>
<dbReference type="InterPro" id="IPR001810">
    <property type="entry name" value="F-box_dom"/>
</dbReference>
<accession>A0ABR1YYX7</accession>
<dbReference type="InterPro" id="IPR036047">
    <property type="entry name" value="F-box-like_dom_sf"/>
</dbReference>
<dbReference type="SUPFAM" id="SSF52047">
    <property type="entry name" value="RNI-like"/>
    <property type="match status" value="1"/>
</dbReference>
<dbReference type="Proteomes" id="UP001492380">
    <property type="component" value="Unassembled WGS sequence"/>
</dbReference>
<dbReference type="SUPFAM" id="SSF81383">
    <property type="entry name" value="F-box domain"/>
    <property type="match status" value="1"/>
</dbReference>
<evidence type="ECO:0000259" key="1">
    <source>
        <dbReference type="PROSITE" id="PS50181"/>
    </source>
</evidence>
<gene>
    <name evidence="2" type="ORF">HDK90DRAFT_475212</name>
</gene>
<dbReference type="PROSITE" id="PS50181">
    <property type="entry name" value="FBOX"/>
    <property type="match status" value="1"/>
</dbReference>
<proteinExistence type="predicted"/>
<dbReference type="EMBL" id="JBBWRZ010000002">
    <property type="protein sequence ID" value="KAK8243553.1"/>
    <property type="molecule type" value="Genomic_DNA"/>
</dbReference>
<comment type="caution">
    <text evidence="2">The sequence shown here is derived from an EMBL/GenBank/DDBJ whole genome shotgun (WGS) entry which is preliminary data.</text>
</comment>
<evidence type="ECO:0000313" key="2">
    <source>
        <dbReference type="EMBL" id="KAK8243553.1"/>
    </source>
</evidence>
<dbReference type="Gene3D" id="3.80.10.10">
    <property type="entry name" value="Ribonuclease Inhibitor"/>
    <property type="match status" value="1"/>
</dbReference>
<dbReference type="InterPro" id="IPR056867">
    <property type="entry name" value="LRR_15"/>
</dbReference>
<name>A0ABR1YYX7_9PEZI</name>